<evidence type="ECO:0000259" key="3">
    <source>
        <dbReference type="Pfam" id="PF13649"/>
    </source>
</evidence>
<dbReference type="AlphaFoldDB" id="A0A7X3MUQ3"/>
<evidence type="ECO:0000313" key="4">
    <source>
        <dbReference type="EMBL" id="MXQ13552.1"/>
    </source>
</evidence>
<organism evidence="4 5">
    <name type="scientific">Microvirga makkahensis</name>
    <dbReference type="NCBI Taxonomy" id="1128670"/>
    <lineage>
        <taxon>Bacteria</taxon>
        <taxon>Pseudomonadati</taxon>
        <taxon>Pseudomonadota</taxon>
        <taxon>Alphaproteobacteria</taxon>
        <taxon>Hyphomicrobiales</taxon>
        <taxon>Methylobacteriaceae</taxon>
        <taxon>Microvirga</taxon>
    </lineage>
</organism>
<keyword evidence="2 4" id="KW-0808">Transferase</keyword>
<dbReference type="Pfam" id="PF13649">
    <property type="entry name" value="Methyltransf_25"/>
    <property type="match status" value="1"/>
</dbReference>
<accession>A0A7X3MUQ3</accession>
<evidence type="ECO:0000256" key="2">
    <source>
        <dbReference type="ARBA" id="ARBA00022679"/>
    </source>
</evidence>
<dbReference type="SUPFAM" id="SSF53335">
    <property type="entry name" value="S-adenosyl-L-methionine-dependent methyltransferases"/>
    <property type="match status" value="1"/>
</dbReference>
<evidence type="ECO:0000256" key="1">
    <source>
        <dbReference type="ARBA" id="ARBA00022603"/>
    </source>
</evidence>
<dbReference type="GO" id="GO:0032259">
    <property type="term" value="P:methylation"/>
    <property type="evidence" value="ECO:0007669"/>
    <property type="project" value="UniProtKB-KW"/>
</dbReference>
<reference evidence="4 5" key="2">
    <citation type="submission" date="2020-01" db="EMBL/GenBank/DDBJ databases">
        <title>Microvirga sp. nov., an arsenate reduction bacterium isolated from Tibet hotspring sediments.</title>
        <authorList>
            <person name="Xian W.-D."/>
            <person name="Li W.-J."/>
        </authorList>
    </citation>
    <scope>NUCLEOTIDE SEQUENCE [LARGE SCALE GENOMIC DNA]</scope>
    <source>
        <strain evidence="4 5">KCTC 23863</strain>
    </source>
</reference>
<protein>
    <submittedName>
        <fullName evidence="4">Methyltransferase domain-containing protein</fullName>
    </submittedName>
</protein>
<name>A0A7X3MUQ3_9HYPH</name>
<dbReference type="InterPro" id="IPR041698">
    <property type="entry name" value="Methyltransf_25"/>
</dbReference>
<dbReference type="OrthoDB" id="9804312at2"/>
<gene>
    <name evidence="4" type="ORF">GR328_19220</name>
</gene>
<comment type="caution">
    <text evidence="4">The sequence shown here is derived from an EMBL/GenBank/DDBJ whole genome shotgun (WGS) entry which is preliminary data.</text>
</comment>
<feature type="domain" description="Methyltransferase" evidence="3">
    <location>
        <begin position="39"/>
        <end position="127"/>
    </location>
</feature>
<dbReference type="PANTHER" id="PTHR43861">
    <property type="entry name" value="TRANS-ACONITATE 2-METHYLTRANSFERASE-RELATED"/>
    <property type="match status" value="1"/>
</dbReference>
<evidence type="ECO:0000313" key="5">
    <source>
        <dbReference type="Proteomes" id="UP000436483"/>
    </source>
</evidence>
<keyword evidence="5" id="KW-1185">Reference proteome</keyword>
<dbReference type="PANTHER" id="PTHR43861:SF1">
    <property type="entry name" value="TRANS-ACONITATE 2-METHYLTRANSFERASE"/>
    <property type="match status" value="1"/>
</dbReference>
<reference evidence="4 5" key="1">
    <citation type="submission" date="2019-12" db="EMBL/GenBank/DDBJ databases">
        <authorList>
            <person name="Yuan C.-G."/>
        </authorList>
    </citation>
    <scope>NUCLEOTIDE SEQUENCE [LARGE SCALE GENOMIC DNA]</scope>
    <source>
        <strain evidence="4 5">KCTC 23863</strain>
    </source>
</reference>
<dbReference type="CDD" id="cd02440">
    <property type="entry name" value="AdoMet_MTases"/>
    <property type="match status" value="1"/>
</dbReference>
<dbReference type="EMBL" id="WURB01000017">
    <property type="protein sequence ID" value="MXQ13552.1"/>
    <property type="molecule type" value="Genomic_DNA"/>
</dbReference>
<dbReference type="Gene3D" id="3.40.50.150">
    <property type="entry name" value="Vaccinia Virus protein VP39"/>
    <property type="match status" value="1"/>
</dbReference>
<dbReference type="Proteomes" id="UP000436483">
    <property type="component" value="Unassembled WGS sequence"/>
</dbReference>
<keyword evidence="1 4" id="KW-0489">Methyltransferase</keyword>
<sequence length="192" mass="21295">MSISYYNANADAYFNDTVGANVNSLRERFLAHVPPGGHILDAGCGSGRDARAFAKAGYQVTAFDASAEMVKRAAAYTGLDVRHMTFADMAWTEEFNGIWACATLLHVPRDELGSTFARFTRALRRGGAWYLSVKHGTDDRVVGERTFTDLIEQEMQKRLEDAGLSVADLWVTDDVRPGRADRWVNTVAVRIE</sequence>
<dbReference type="InterPro" id="IPR029063">
    <property type="entry name" value="SAM-dependent_MTases_sf"/>
</dbReference>
<dbReference type="GO" id="GO:0008168">
    <property type="term" value="F:methyltransferase activity"/>
    <property type="evidence" value="ECO:0007669"/>
    <property type="project" value="UniProtKB-KW"/>
</dbReference>
<proteinExistence type="predicted"/>